<evidence type="ECO:0000313" key="3">
    <source>
        <dbReference type="Proteomes" id="UP001152607"/>
    </source>
</evidence>
<evidence type="ECO:0000256" key="1">
    <source>
        <dbReference type="SAM" id="MobiDB-lite"/>
    </source>
</evidence>
<evidence type="ECO:0000313" key="2">
    <source>
        <dbReference type="EMBL" id="CAI6279955.1"/>
    </source>
</evidence>
<accession>A0A9W4U6H0</accession>
<dbReference type="PANTHER" id="PTHR38790:SF4">
    <property type="entry name" value="2EXR DOMAIN-CONTAINING PROTEIN"/>
    <property type="match status" value="1"/>
</dbReference>
<dbReference type="AlphaFoldDB" id="A0A9W4U6H0"/>
<dbReference type="OrthoDB" id="5413827at2759"/>
<reference evidence="2" key="1">
    <citation type="submission" date="2023-01" db="EMBL/GenBank/DDBJ databases">
        <authorList>
            <person name="Van Ghelder C."/>
            <person name="Rancurel C."/>
        </authorList>
    </citation>
    <scope>NUCLEOTIDE SEQUENCE</scope>
    <source>
        <strain evidence="2">CNCM I-4278</strain>
    </source>
</reference>
<feature type="region of interest" description="Disordered" evidence="1">
    <location>
        <begin position="133"/>
        <end position="165"/>
    </location>
</feature>
<keyword evidence="3" id="KW-1185">Reference proteome</keyword>
<sequence length="336" mass="37452">MSPLPSPSIQKANMEAKEVLDKATAKVKKPARKRLSKKYLQALQRPTAPAGKRYPVKIMADGLVSVQSVPDYLVIALVVPPTPLSFRESPADLCDSFRRNTKESPLLRLPKNVREKIWNYALYEGAIEIYLREDEPKPSPPSPSCASPASGEEPRVDNDGDTAHLFSESTSGLEYRPPFYGTLPIPSGPGKRKIKHAWNLPTTSRQIYSETATLVYSLNTFVFAGTIPESFGERDGPDGALEGWAAERTRAQLDAITSIRPHWLDLLAQIDSRNGRVLRQYYPSLKTIVCAKRAVGYTSGWVVRGDLMRSTKRSSARLEIERKIKAQEGRDVEIVF</sequence>
<comment type="caution">
    <text evidence="2">The sequence shown here is derived from an EMBL/GenBank/DDBJ whole genome shotgun (WGS) entry which is preliminary data.</text>
</comment>
<feature type="compositionally biased region" description="Basic and acidic residues" evidence="1">
    <location>
        <begin position="152"/>
        <end position="162"/>
    </location>
</feature>
<dbReference type="PANTHER" id="PTHR38790">
    <property type="entry name" value="2EXR DOMAIN-CONTAINING PROTEIN-RELATED"/>
    <property type="match status" value="1"/>
</dbReference>
<name>A0A9W4U6H0_9PLEO</name>
<protein>
    <submittedName>
        <fullName evidence="2">Uncharacterized protein</fullName>
    </submittedName>
</protein>
<organism evidence="2 3">
    <name type="scientific">Periconia digitata</name>
    <dbReference type="NCBI Taxonomy" id="1303443"/>
    <lineage>
        <taxon>Eukaryota</taxon>
        <taxon>Fungi</taxon>
        <taxon>Dikarya</taxon>
        <taxon>Ascomycota</taxon>
        <taxon>Pezizomycotina</taxon>
        <taxon>Dothideomycetes</taxon>
        <taxon>Pleosporomycetidae</taxon>
        <taxon>Pleosporales</taxon>
        <taxon>Massarineae</taxon>
        <taxon>Periconiaceae</taxon>
        <taxon>Periconia</taxon>
    </lineage>
</organism>
<gene>
    <name evidence="2" type="ORF">PDIGIT_LOCUS2069</name>
</gene>
<dbReference type="Proteomes" id="UP001152607">
    <property type="component" value="Unassembled WGS sequence"/>
</dbReference>
<dbReference type="EMBL" id="CAOQHR010000001">
    <property type="protein sequence ID" value="CAI6279955.1"/>
    <property type="molecule type" value="Genomic_DNA"/>
</dbReference>
<proteinExistence type="predicted"/>